<dbReference type="InterPro" id="IPR050266">
    <property type="entry name" value="AB_hydrolase_sf"/>
</dbReference>
<reference evidence="3" key="1">
    <citation type="journal article" date="2019" name="Int. J. Syst. Evol. Microbiol.">
        <title>The Global Catalogue of Microorganisms (GCM) 10K type strain sequencing project: providing services to taxonomists for standard genome sequencing and annotation.</title>
        <authorList>
            <consortium name="The Broad Institute Genomics Platform"/>
            <consortium name="The Broad Institute Genome Sequencing Center for Infectious Disease"/>
            <person name="Wu L."/>
            <person name="Ma J."/>
        </authorList>
    </citation>
    <scope>NUCLEOTIDE SEQUENCE [LARGE SCALE GENOMIC DNA]</scope>
    <source>
        <strain evidence="3">JCM 14162</strain>
    </source>
</reference>
<evidence type="ECO:0000313" key="3">
    <source>
        <dbReference type="Proteomes" id="UP001500713"/>
    </source>
</evidence>
<proteinExistence type="predicted"/>
<evidence type="ECO:0000259" key="1">
    <source>
        <dbReference type="Pfam" id="PF00561"/>
    </source>
</evidence>
<comment type="caution">
    <text evidence="2">The sequence shown here is derived from an EMBL/GenBank/DDBJ whole genome shotgun (WGS) entry which is preliminary data.</text>
</comment>
<feature type="domain" description="AB hydrolase-1" evidence="1">
    <location>
        <begin position="32"/>
        <end position="141"/>
    </location>
</feature>
<dbReference type="PRINTS" id="PR00111">
    <property type="entry name" value="ABHYDROLASE"/>
</dbReference>
<sequence>MIRKGYSDGPYGQVHWRMLAPEGPPTKPDLYCLHPAPFSGLAFTTIMPHLAEGRRIFAPDYPGHGGSDPFKEEPTIEEYAAAMMEVVDHQSGSGPVDLMGFHTGNLVAAEMALTAPEKVRLLALVDVPAFDAETSAKFRAASAKTFEITPDLACLEGPWERGMTKRIESQTLERSFEMFTEQLRPGRLMNKAFHAAFSYDVDARLPAVRHDTLILASQSGLLNATRHAAEIMPTATLVERLDIKRAVLDEAAEITAAEILKFLDRTSS</sequence>
<dbReference type="InterPro" id="IPR029058">
    <property type="entry name" value="AB_hydrolase_fold"/>
</dbReference>
<dbReference type="EMBL" id="BAAAEM010000003">
    <property type="protein sequence ID" value="GAA0486165.1"/>
    <property type="molecule type" value="Genomic_DNA"/>
</dbReference>
<dbReference type="Pfam" id="PF00561">
    <property type="entry name" value="Abhydrolase_1"/>
    <property type="match status" value="1"/>
</dbReference>
<dbReference type="InterPro" id="IPR000073">
    <property type="entry name" value="AB_hydrolase_1"/>
</dbReference>
<organism evidence="2 3">
    <name type="scientific">Parasphingorhabdus litoris</name>
    <dbReference type="NCBI Taxonomy" id="394733"/>
    <lineage>
        <taxon>Bacteria</taxon>
        <taxon>Pseudomonadati</taxon>
        <taxon>Pseudomonadota</taxon>
        <taxon>Alphaproteobacteria</taxon>
        <taxon>Sphingomonadales</taxon>
        <taxon>Sphingomonadaceae</taxon>
        <taxon>Parasphingorhabdus</taxon>
    </lineage>
</organism>
<gene>
    <name evidence="2" type="ORF">GCM10009096_31180</name>
</gene>
<dbReference type="PANTHER" id="PTHR43798">
    <property type="entry name" value="MONOACYLGLYCEROL LIPASE"/>
    <property type="match status" value="1"/>
</dbReference>
<dbReference type="PANTHER" id="PTHR43798:SF33">
    <property type="entry name" value="HYDROLASE, PUTATIVE (AFU_ORTHOLOGUE AFUA_2G14860)-RELATED"/>
    <property type="match status" value="1"/>
</dbReference>
<dbReference type="Gene3D" id="3.40.50.1820">
    <property type="entry name" value="alpha/beta hydrolase"/>
    <property type="match status" value="1"/>
</dbReference>
<evidence type="ECO:0000313" key="2">
    <source>
        <dbReference type="EMBL" id="GAA0486165.1"/>
    </source>
</evidence>
<name>A0ABP3KW36_9SPHN</name>
<dbReference type="Proteomes" id="UP001500713">
    <property type="component" value="Unassembled WGS sequence"/>
</dbReference>
<protein>
    <recommendedName>
        <fullName evidence="1">AB hydrolase-1 domain-containing protein</fullName>
    </recommendedName>
</protein>
<accession>A0ABP3KW36</accession>
<keyword evidence="3" id="KW-1185">Reference proteome</keyword>
<dbReference type="RefSeq" id="WP_229955644.1">
    <property type="nucleotide sequence ID" value="NZ_BAAAEM010000003.1"/>
</dbReference>
<dbReference type="SUPFAM" id="SSF53474">
    <property type="entry name" value="alpha/beta-Hydrolases"/>
    <property type="match status" value="1"/>
</dbReference>